<protein>
    <submittedName>
        <fullName evidence="3">Putative NADPH-quinone reductase</fullName>
    </submittedName>
</protein>
<dbReference type="GO" id="GO:0010181">
    <property type="term" value="F:FMN binding"/>
    <property type="evidence" value="ECO:0007669"/>
    <property type="project" value="TreeGrafter"/>
</dbReference>
<dbReference type="GO" id="GO:0003955">
    <property type="term" value="F:NAD(P)H dehydrogenase (quinone) activity"/>
    <property type="evidence" value="ECO:0007669"/>
    <property type="project" value="TreeGrafter"/>
</dbReference>
<dbReference type="InterPro" id="IPR046980">
    <property type="entry name" value="KefG/KefF"/>
</dbReference>
<proteinExistence type="predicted"/>
<dbReference type="AlphaFoldDB" id="A0A7W6MNT0"/>
<evidence type="ECO:0000313" key="4">
    <source>
        <dbReference type="Proteomes" id="UP000588647"/>
    </source>
</evidence>
<dbReference type="GO" id="GO:0009055">
    <property type="term" value="F:electron transfer activity"/>
    <property type="evidence" value="ECO:0007669"/>
    <property type="project" value="TreeGrafter"/>
</dbReference>
<dbReference type="Proteomes" id="UP000588647">
    <property type="component" value="Unassembled WGS sequence"/>
</dbReference>
<dbReference type="InterPro" id="IPR003680">
    <property type="entry name" value="Flavodoxin_fold"/>
</dbReference>
<name>A0A7W6MNT0_9HYPH</name>
<dbReference type="PANTHER" id="PTHR47307">
    <property type="entry name" value="GLUTATHIONE-REGULATED POTASSIUM-EFFLUX SYSTEM ANCILLARY PROTEIN KEFG"/>
    <property type="match status" value="1"/>
</dbReference>
<evidence type="ECO:0000259" key="2">
    <source>
        <dbReference type="Pfam" id="PF02525"/>
    </source>
</evidence>
<reference evidence="3 4" key="1">
    <citation type="submission" date="2020-08" db="EMBL/GenBank/DDBJ databases">
        <title>Genomic Encyclopedia of Type Strains, Phase IV (KMG-IV): sequencing the most valuable type-strain genomes for metagenomic binning, comparative biology and taxonomic classification.</title>
        <authorList>
            <person name="Goeker M."/>
        </authorList>
    </citation>
    <scope>NUCLEOTIDE SEQUENCE [LARGE SCALE GENOMIC DNA]</scope>
    <source>
        <strain evidence="3 4">DSM 103570</strain>
    </source>
</reference>
<sequence>MTTVLLLAHPQFATSRVNRALLDGLDDLPGLEVADLYALYPDGQVDYTVERERILRADRLVLQFPLYWYSTPPLLKHWQDVVLTPLFYGEPDIAASTRGLPFLVATTTGGPPASYRSDSLIGLSITELFAPLRATARRCGWLWQTPFAVHDVRNLDDAALARAARDYRSAVAATPASRQTTGVAA</sequence>
<dbReference type="RefSeq" id="WP_183206699.1">
    <property type="nucleotide sequence ID" value="NZ_JAAAMM010000001.1"/>
</dbReference>
<dbReference type="PANTHER" id="PTHR47307:SF1">
    <property type="entry name" value="GLUTATHIONE-REGULATED POTASSIUM-EFFLUX SYSTEM ANCILLARY PROTEIN KEFG"/>
    <property type="match status" value="1"/>
</dbReference>
<feature type="domain" description="Flavodoxin-like fold" evidence="2">
    <location>
        <begin position="1"/>
        <end position="169"/>
    </location>
</feature>
<comment type="caution">
    <text evidence="3">The sequence shown here is derived from an EMBL/GenBank/DDBJ whole genome shotgun (WGS) entry which is preliminary data.</text>
</comment>
<keyword evidence="4" id="KW-1185">Reference proteome</keyword>
<dbReference type="SUPFAM" id="SSF52218">
    <property type="entry name" value="Flavoproteins"/>
    <property type="match status" value="1"/>
</dbReference>
<organism evidence="3 4">
    <name type="scientific">Aurantimonas endophytica</name>
    <dbReference type="NCBI Taxonomy" id="1522175"/>
    <lineage>
        <taxon>Bacteria</taxon>
        <taxon>Pseudomonadati</taxon>
        <taxon>Pseudomonadota</taxon>
        <taxon>Alphaproteobacteria</taxon>
        <taxon>Hyphomicrobiales</taxon>
        <taxon>Aurantimonadaceae</taxon>
        <taxon>Aurantimonas</taxon>
    </lineage>
</organism>
<dbReference type="Gene3D" id="3.40.50.360">
    <property type="match status" value="1"/>
</dbReference>
<gene>
    <name evidence="3" type="ORF">GGR03_001270</name>
</gene>
<accession>A0A7W6MNT0</accession>
<keyword evidence="1" id="KW-0560">Oxidoreductase</keyword>
<dbReference type="InterPro" id="IPR029039">
    <property type="entry name" value="Flavoprotein-like_sf"/>
</dbReference>
<dbReference type="EMBL" id="JACIEM010000001">
    <property type="protein sequence ID" value="MBB4002223.1"/>
    <property type="molecule type" value="Genomic_DNA"/>
</dbReference>
<evidence type="ECO:0000313" key="3">
    <source>
        <dbReference type="EMBL" id="MBB4002223.1"/>
    </source>
</evidence>
<dbReference type="Pfam" id="PF02525">
    <property type="entry name" value="Flavodoxin_2"/>
    <property type="match status" value="1"/>
</dbReference>
<evidence type="ECO:0000256" key="1">
    <source>
        <dbReference type="ARBA" id="ARBA00023002"/>
    </source>
</evidence>